<dbReference type="EMBL" id="MBFT01000143">
    <property type="protein sequence ID" value="PVU96506.1"/>
    <property type="molecule type" value="Genomic_DNA"/>
</dbReference>
<comment type="pathway">
    <text evidence="3">Protein modification; protein ubiquitination.</text>
</comment>
<organism evidence="15 16">
    <name type="scientific">Furculomyces boomerangus</name>
    <dbReference type="NCBI Taxonomy" id="61424"/>
    <lineage>
        <taxon>Eukaryota</taxon>
        <taxon>Fungi</taxon>
        <taxon>Fungi incertae sedis</taxon>
        <taxon>Zoopagomycota</taxon>
        <taxon>Kickxellomycotina</taxon>
        <taxon>Harpellomycetes</taxon>
        <taxon>Harpellales</taxon>
        <taxon>Harpellaceae</taxon>
        <taxon>Furculomyces</taxon>
    </lineage>
</organism>
<feature type="compositionally biased region" description="Low complexity" evidence="13">
    <location>
        <begin position="368"/>
        <end position="377"/>
    </location>
</feature>
<dbReference type="InterPro" id="IPR056437">
    <property type="entry name" value="Znf-C2H2_ZNF598/HEL2"/>
</dbReference>
<dbReference type="GO" id="GO:0008270">
    <property type="term" value="F:zinc ion binding"/>
    <property type="evidence" value="ECO:0007669"/>
    <property type="project" value="UniProtKB-KW"/>
</dbReference>
<evidence type="ECO:0000256" key="4">
    <source>
        <dbReference type="ARBA" id="ARBA00012483"/>
    </source>
</evidence>
<feature type="compositionally biased region" description="Polar residues" evidence="13">
    <location>
        <begin position="15"/>
        <end position="26"/>
    </location>
</feature>
<dbReference type="GO" id="GO:0061630">
    <property type="term" value="F:ubiquitin protein ligase activity"/>
    <property type="evidence" value="ECO:0007669"/>
    <property type="project" value="UniProtKB-EC"/>
</dbReference>
<sequence>MEPENSSPENDKVENQTTEDSQNIKDSSTKKDQDSIQNKQNEKKDQDLTQKNQNEKQSTKKSTKRPNTKKGTSLLDRKNIQEKNALEIEDRTICFICANKSKYWAVGECNHHCCTVCSLRLRSLYKSNSCPYCKAELSEVYYISDNTRTFSQLKDIDKEFFDEEIGFVCEKKVIFDDCYRILSFSCPVRNCRYVDDDGWDGLRLHISKTHNMFLCDLCIEHKKVFPFEHSVFYPGGLRRHYKTGNNLDFNGHPECGFCRISFYDSDMLYDHCRKNHEQCFICQKSGVQNHAYYKNYISLVEHFESDHYPCRHPSCLDRKFVVFKSDIDLKAHELEEHGKNIIGQRAKWEAKKVPIQLVYSSYNGPETSGRNNSSRGESSNRKNQSSETRNKVSQTVPSSNVVSSTESNDANSSLQSSKKIGKGPEPQNKLEQTENKQTIDEEKFKPKPKGYGKLTTSGTVPSGNTSSPPPALDPLTVKAHSELLNKVSSILNNNQPKIENFRKFTTQLKKSEITGKQYVEQLSSTLFKNEKDLNYVVKTISDLIKDENITSDLLSGLRNDYIKRRQFPGLVPMPFENTKSGKAPQVPSPRSGWISTVSAVSTSSPKNNFPKLGSTIPSTLVKEKVHKQPIQTNGYSSVAGKKSLAKDKVQTWSKLTLENPQETPAVLVDQFPKLSLAEDRPVIPPVAKNSGVKKQTNYGKNAWFSETEQASGKQNNSSTNANRNQNNKPSTSKNNKKAGKNVVLRLV</sequence>
<reference evidence="15 16" key="1">
    <citation type="journal article" date="2018" name="MBio">
        <title>Comparative Genomics Reveals the Core Gene Toolbox for the Fungus-Insect Symbiosis.</title>
        <authorList>
            <person name="Wang Y."/>
            <person name="Stata M."/>
            <person name="Wang W."/>
            <person name="Stajich J.E."/>
            <person name="White M.M."/>
            <person name="Moncalvo J.M."/>
        </authorList>
    </citation>
    <scope>NUCLEOTIDE SEQUENCE [LARGE SCALE GENOMIC DNA]</scope>
    <source>
        <strain evidence="15 16">AUS-77-4</strain>
    </source>
</reference>
<keyword evidence="6" id="KW-0597">Phosphoprotein</keyword>
<dbReference type="InterPro" id="IPR001841">
    <property type="entry name" value="Znf_RING"/>
</dbReference>
<evidence type="ECO:0000256" key="11">
    <source>
        <dbReference type="ARBA" id="ARBA00035113"/>
    </source>
</evidence>
<dbReference type="InterPro" id="IPR057634">
    <property type="entry name" value="PAH_ZNF598/HEL2"/>
</dbReference>
<dbReference type="GO" id="GO:0005737">
    <property type="term" value="C:cytoplasm"/>
    <property type="evidence" value="ECO:0007669"/>
    <property type="project" value="UniProtKB-SubCell"/>
</dbReference>
<dbReference type="Pfam" id="PF23230">
    <property type="entry name" value="zf-C2H2_13"/>
    <property type="match status" value="1"/>
</dbReference>
<evidence type="ECO:0000256" key="12">
    <source>
        <dbReference type="PROSITE-ProRule" id="PRU00175"/>
    </source>
</evidence>
<dbReference type="PANTHER" id="PTHR22938">
    <property type="entry name" value="ZINC FINGER PROTEIN 598"/>
    <property type="match status" value="1"/>
</dbReference>
<evidence type="ECO:0000256" key="2">
    <source>
        <dbReference type="ARBA" id="ARBA00004496"/>
    </source>
</evidence>
<dbReference type="InterPro" id="IPR013083">
    <property type="entry name" value="Znf_RING/FYVE/PHD"/>
</dbReference>
<gene>
    <name evidence="15" type="ORF">BB559_002362</name>
</gene>
<dbReference type="PROSITE" id="PS00028">
    <property type="entry name" value="ZINC_FINGER_C2H2_1"/>
    <property type="match status" value="1"/>
</dbReference>
<keyword evidence="16" id="KW-1185">Reference proteome</keyword>
<feature type="region of interest" description="Disordered" evidence="13">
    <location>
        <begin position="684"/>
        <end position="747"/>
    </location>
</feature>
<dbReference type="Proteomes" id="UP000245699">
    <property type="component" value="Unassembled WGS sequence"/>
</dbReference>
<feature type="compositionally biased region" description="Polar residues" evidence="13">
    <location>
        <begin position="454"/>
        <end position="466"/>
    </location>
</feature>
<comment type="subcellular location">
    <subcellularLocation>
        <location evidence="2">Cytoplasm</location>
    </subcellularLocation>
</comment>
<evidence type="ECO:0000256" key="1">
    <source>
        <dbReference type="ARBA" id="ARBA00000900"/>
    </source>
</evidence>
<dbReference type="CDD" id="cd16615">
    <property type="entry name" value="RING-HC_ZNF598"/>
    <property type="match status" value="1"/>
</dbReference>
<feature type="compositionally biased region" description="Basic and acidic residues" evidence="13">
    <location>
        <begin position="27"/>
        <end position="58"/>
    </location>
</feature>
<protein>
    <recommendedName>
        <fullName evidence="4">RING-type E3 ubiquitin transferase</fullName>
        <ecNumber evidence="4">2.3.2.27</ecNumber>
    </recommendedName>
</protein>
<dbReference type="SMART" id="SM00355">
    <property type="entry name" value="ZnF_C2H2"/>
    <property type="match status" value="4"/>
</dbReference>
<dbReference type="InterPro" id="IPR041888">
    <property type="entry name" value="RING-HC_ZNF598/HEL2"/>
</dbReference>
<comment type="catalytic activity">
    <reaction evidence="1">
        <text>S-ubiquitinyl-[E2 ubiquitin-conjugating enzyme]-L-cysteine + [acceptor protein]-L-lysine = [E2 ubiquitin-conjugating enzyme]-L-cysteine + N(6)-ubiquitinyl-[acceptor protein]-L-lysine.</text>
        <dbReference type="EC" id="2.3.2.27"/>
    </reaction>
</comment>
<evidence type="ECO:0000256" key="10">
    <source>
        <dbReference type="ARBA" id="ARBA00022833"/>
    </source>
</evidence>
<evidence type="ECO:0000256" key="7">
    <source>
        <dbReference type="ARBA" id="ARBA00022679"/>
    </source>
</evidence>
<evidence type="ECO:0000256" key="13">
    <source>
        <dbReference type="SAM" id="MobiDB-lite"/>
    </source>
</evidence>
<dbReference type="Gene3D" id="3.30.40.10">
    <property type="entry name" value="Zinc/RING finger domain, C3HC4 (zinc finger)"/>
    <property type="match status" value="1"/>
</dbReference>
<keyword evidence="10" id="KW-0862">Zinc</keyword>
<feature type="compositionally biased region" description="Polar residues" evidence="13">
    <location>
        <begin position="692"/>
        <end position="713"/>
    </location>
</feature>
<evidence type="ECO:0000313" key="15">
    <source>
        <dbReference type="EMBL" id="PVU96506.1"/>
    </source>
</evidence>
<keyword evidence="9 12" id="KW-0863">Zinc-finger</keyword>
<dbReference type="GO" id="GO:0072344">
    <property type="term" value="P:rescue of stalled ribosome"/>
    <property type="evidence" value="ECO:0007669"/>
    <property type="project" value="InterPro"/>
</dbReference>
<dbReference type="GO" id="GO:0016567">
    <property type="term" value="P:protein ubiquitination"/>
    <property type="evidence" value="ECO:0007669"/>
    <property type="project" value="TreeGrafter"/>
</dbReference>
<evidence type="ECO:0000259" key="14">
    <source>
        <dbReference type="PROSITE" id="PS50089"/>
    </source>
</evidence>
<dbReference type="AlphaFoldDB" id="A0A2T9YW44"/>
<dbReference type="PANTHER" id="PTHR22938:SF0">
    <property type="entry name" value="E3 UBIQUITIN-PROTEIN LIGASE ZNF598"/>
    <property type="match status" value="1"/>
</dbReference>
<feature type="compositionally biased region" description="Basic and acidic residues" evidence="13">
    <location>
        <begin position="431"/>
        <end position="445"/>
    </location>
</feature>
<comment type="similarity">
    <text evidence="11">Belongs to the ZNF598/HEL2 family.</text>
</comment>
<name>A0A2T9YW44_9FUNG</name>
<dbReference type="Pfam" id="PF23202">
    <property type="entry name" value="PAH_ZNF598"/>
    <property type="match status" value="1"/>
</dbReference>
<comment type="caution">
    <text evidence="15">The sequence shown here is derived from an EMBL/GenBank/DDBJ whole genome shotgun (WGS) entry which is preliminary data.</text>
</comment>
<dbReference type="SUPFAM" id="SSF57850">
    <property type="entry name" value="RING/U-box"/>
    <property type="match status" value="1"/>
</dbReference>
<feature type="compositionally biased region" description="Basic residues" evidence="13">
    <location>
        <begin position="59"/>
        <end position="68"/>
    </location>
</feature>
<feature type="region of interest" description="Disordered" evidence="13">
    <location>
        <begin position="1"/>
        <end position="76"/>
    </location>
</feature>
<dbReference type="PROSITE" id="PS50089">
    <property type="entry name" value="ZF_RING_2"/>
    <property type="match status" value="1"/>
</dbReference>
<dbReference type="Pfam" id="PF13920">
    <property type="entry name" value="zf-C3HC4_3"/>
    <property type="match status" value="1"/>
</dbReference>
<evidence type="ECO:0000256" key="6">
    <source>
        <dbReference type="ARBA" id="ARBA00022553"/>
    </source>
</evidence>
<dbReference type="InterPro" id="IPR013087">
    <property type="entry name" value="Znf_C2H2_type"/>
</dbReference>
<feature type="compositionally biased region" description="Polar residues" evidence="13">
    <location>
        <begin position="382"/>
        <end position="418"/>
    </location>
</feature>
<evidence type="ECO:0000313" key="16">
    <source>
        <dbReference type="Proteomes" id="UP000245699"/>
    </source>
</evidence>
<proteinExistence type="inferred from homology"/>
<feature type="domain" description="RING-type" evidence="14">
    <location>
        <begin position="94"/>
        <end position="134"/>
    </location>
</feature>
<feature type="region of interest" description="Disordered" evidence="13">
    <location>
        <begin position="361"/>
        <end position="473"/>
    </location>
</feature>
<evidence type="ECO:0000256" key="3">
    <source>
        <dbReference type="ARBA" id="ARBA00004906"/>
    </source>
</evidence>
<keyword evidence="5" id="KW-0963">Cytoplasm</keyword>
<evidence type="ECO:0000256" key="9">
    <source>
        <dbReference type="ARBA" id="ARBA00022771"/>
    </source>
</evidence>
<feature type="compositionally biased region" description="Low complexity" evidence="13">
    <location>
        <begin position="714"/>
        <end position="733"/>
    </location>
</feature>
<evidence type="ECO:0000256" key="5">
    <source>
        <dbReference type="ARBA" id="ARBA00022490"/>
    </source>
</evidence>
<dbReference type="EC" id="2.3.2.27" evidence="4"/>
<dbReference type="InterPro" id="IPR044288">
    <property type="entry name" value="ZNF598/HEL2"/>
</dbReference>
<dbReference type="OrthoDB" id="3838338at2759"/>
<keyword evidence="7" id="KW-0808">Transferase</keyword>
<dbReference type="GO" id="GO:0043022">
    <property type="term" value="F:ribosome binding"/>
    <property type="evidence" value="ECO:0007669"/>
    <property type="project" value="TreeGrafter"/>
</dbReference>
<dbReference type="STRING" id="61424.A0A2T9YW44"/>
<accession>A0A2T9YW44</accession>
<evidence type="ECO:0000256" key="8">
    <source>
        <dbReference type="ARBA" id="ARBA00022723"/>
    </source>
</evidence>
<keyword evidence="8" id="KW-0479">Metal-binding</keyword>